<evidence type="ECO:0000313" key="1">
    <source>
        <dbReference type="EMBL" id="NDY55960.1"/>
    </source>
</evidence>
<keyword evidence="2" id="KW-1185">Reference proteome</keyword>
<proteinExistence type="predicted"/>
<organism evidence="1 2">
    <name type="scientific">Desulfolutivibrio sulfodismutans</name>
    <dbReference type="NCBI Taxonomy" id="63561"/>
    <lineage>
        <taxon>Bacteria</taxon>
        <taxon>Pseudomonadati</taxon>
        <taxon>Thermodesulfobacteriota</taxon>
        <taxon>Desulfovibrionia</taxon>
        <taxon>Desulfovibrionales</taxon>
        <taxon>Desulfovibrionaceae</taxon>
        <taxon>Desulfolutivibrio</taxon>
    </lineage>
</organism>
<gene>
    <name evidence="1" type="ORF">G3N56_04275</name>
</gene>
<accession>A0A7K3NIH7</accession>
<dbReference type="RefSeq" id="WP_163301017.1">
    <property type="nucleotide sequence ID" value="NZ_JAAGRQ010000012.1"/>
</dbReference>
<dbReference type="AlphaFoldDB" id="A0A7K3NIH7"/>
<dbReference type="Proteomes" id="UP000469724">
    <property type="component" value="Unassembled WGS sequence"/>
</dbReference>
<protein>
    <submittedName>
        <fullName evidence="1">Uncharacterized protein</fullName>
    </submittedName>
</protein>
<evidence type="ECO:0000313" key="2">
    <source>
        <dbReference type="Proteomes" id="UP000469724"/>
    </source>
</evidence>
<dbReference type="EMBL" id="JAAGRQ010000012">
    <property type="protein sequence ID" value="NDY55960.1"/>
    <property type="molecule type" value="Genomic_DNA"/>
</dbReference>
<sequence length="119" mass="12850">MQKLPLSLARPGMVLAKAVARADGIAVAAQGTELSQALLDRFDTMGVDAVVVEGNPVDLEGAAGDMSYEKRAERLDHLFRKHAGDKWMQQIKKLLYDYFKLKAAGLAAARAAAEPPREG</sequence>
<comment type="caution">
    <text evidence="1">The sequence shown here is derived from an EMBL/GenBank/DDBJ whole genome shotgun (WGS) entry which is preliminary data.</text>
</comment>
<name>A0A7K3NIH7_9BACT</name>
<reference evidence="1 2" key="1">
    <citation type="submission" date="2020-02" db="EMBL/GenBank/DDBJ databases">
        <title>Comparative genomics of sulfur disproportionating microorganisms.</title>
        <authorList>
            <person name="Ward L.M."/>
            <person name="Bertran E."/>
            <person name="Johnston D.T."/>
        </authorList>
    </citation>
    <scope>NUCLEOTIDE SEQUENCE [LARGE SCALE GENOMIC DNA]</scope>
    <source>
        <strain evidence="1 2">DSM 3696</strain>
    </source>
</reference>